<sequence>MEVKRRTARNLVAKLSSVSEQTRTEALCELRLISKHDPESQPLIADAGVVPYLSETLYGSSPTIQENAASTLLNLSITSRASLMSTRGFLDALSHALINSPSPSIESGQFGGPRCGSCFGGVDRQGCEDGDRGRRHDGAGADCGV</sequence>
<gene>
    <name evidence="3" type="ORF">HRI_002396300</name>
</gene>
<keyword evidence="4" id="KW-1185">Reference proteome</keyword>
<accession>A0A9W7HZE3</accession>
<dbReference type="OrthoDB" id="7537227at2759"/>
<dbReference type="InterPro" id="IPR000225">
    <property type="entry name" value="Armadillo"/>
</dbReference>
<dbReference type="Proteomes" id="UP001165190">
    <property type="component" value="Unassembled WGS sequence"/>
</dbReference>
<name>A0A9W7HZE3_HIBTR</name>
<evidence type="ECO:0000313" key="4">
    <source>
        <dbReference type="Proteomes" id="UP001165190"/>
    </source>
</evidence>
<evidence type="ECO:0000256" key="2">
    <source>
        <dbReference type="ARBA" id="ARBA00022786"/>
    </source>
</evidence>
<organism evidence="3 4">
    <name type="scientific">Hibiscus trionum</name>
    <name type="common">Flower of an hour</name>
    <dbReference type="NCBI Taxonomy" id="183268"/>
    <lineage>
        <taxon>Eukaryota</taxon>
        <taxon>Viridiplantae</taxon>
        <taxon>Streptophyta</taxon>
        <taxon>Embryophyta</taxon>
        <taxon>Tracheophyta</taxon>
        <taxon>Spermatophyta</taxon>
        <taxon>Magnoliopsida</taxon>
        <taxon>eudicotyledons</taxon>
        <taxon>Gunneridae</taxon>
        <taxon>Pentapetalae</taxon>
        <taxon>rosids</taxon>
        <taxon>malvids</taxon>
        <taxon>Malvales</taxon>
        <taxon>Malvaceae</taxon>
        <taxon>Malvoideae</taxon>
        <taxon>Hibiscus</taxon>
    </lineage>
</organism>
<dbReference type="SUPFAM" id="SSF48371">
    <property type="entry name" value="ARM repeat"/>
    <property type="match status" value="1"/>
</dbReference>
<keyword evidence="2" id="KW-0833">Ubl conjugation pathway</keyword>
<dbReference type="InterPro" id="IPR011989">
    <property type="entry name" value="ARM-like"/>
</dbReference>
<keyword evidence="1" id="KW-0677">Repeat</keyword>
<comment type="caution">
    <text evidence="3">The sequence shown here is derived from an EMBL/GenBank/DDBJ whole genome shotgun (WGS) entry which is preliminary data.</text>
</comment>
<evidence type="ECO:0000313" key="3">
    <source>
        <dbReference type="EMBL" id="GMI87270.1"/>
    </source>
</evidence>
<dbReference type="PANTHER" id="PTHR23315">
    <property type="entry name" value="U BOX DOMAIN-CONTAINING"/>
    <property type="match status" value="1"/>
</dbReference>
<reference evidence="3" key="1">
    <citation type="submission" date="2023-05" db="EMBL/GenBank/DDBJ databases">
        <title>Genome and transcriptome analyses reveal genes involved in the formation of fine ridges on petal epidermal cells in Hibiscus trionum.</title>
        <authorList>
            <person name="Koshimizu S."/>
            <person name="Masuda S."/>
            <person name="Ishii T."/>
            <person name="Shirasu K."/>
            <person name="Hoshino A."/>
            <person name="Arita M."/>
        </authorList>
    </citation>
    <scope>NUCLEOTIDE SEQUENCE</scope>
    <source>
        <strain evidence="3">Hamamatsu line</strain>
    </source>
</reference>
<dbReference type="Gene3D" id="1.25.10.10">
    <property type="entry name" value="Leucine-rich Repeat Variant"/>
    <property type="match status" value="1"/>
</dbReference>
<dbReference type="AlphaFoldDB" id="A0A9W7HZE3"/>
<proteinExistence type="predicted"/>
<dbReference type="Pfam" id="PF00514">
    <property type="entry name" value="Arm"/>
    <property type="match status" value="1"/>
</dbReference>
<evidence type="ECO:0000256" key="1">
    <source>
        <dbReference type="ARBA" id="ARBA00022737"/>
    </source>
</evidence>
<dbReference type="InterPro" id="IPR016024">
    <property type="entry name" value="ARM-type_fold"/>
</dbReference>
<dbReference type="EMBL" id="BSYR01000022">
    <property type="protein sequence ID" value="GMI87270.1"/>
    <property type="molecule type" value="Genomic_DNA"/>
</dbReference>
<protein>
    <submittedName>
        <fullName evidence="3">Uncharacterized protein</fullName>
    </submittedName>
</protein>
<dbReference type="SMART" id="SM00185">
    <property type="entry name" value="ARM"/>
    <property type="match status" value="1"/>
</dbReference>
<dbReference type="PANTHER" id="PTHR23315:SF238">
    <property type="entry name" value="ARM REPEAT SUPERFAMILY PROTEIN"/>
    <property type="match status" value="1"/>
</dbReference>